<reference evidence="2" key="1">
    <citation type="submission" date="2021-09" db="EMBL/GenBank/DDBJ databases">
        <title>A high-quality genome of the endoparasitic fungus Hirsutella rhossiliensis with a comparison of Hirsutella genomes reveals transposable elements contributing to genome size variation.</title>
        <authorList>
            <person name="Lin R."/>
            <person name="Jiao Y."/>
            <person name="Sun X."/>
            <person name="Ling J."/>
            <person name="Xie B."/>
            <person name="Cheng X."/>
        </authorList>
    </citation>
    <scope>NUCLEOTIDE SEQUENCE</scope>
    <source>
        <strain evidence="2">HR02</strain>
    </source>
</reference>
<dbReference type="GeneID" id="68349613"/>
<feature type="compositionally biased region" description="Low complexity" evidence="1">
    <location>
        <begin position="306"/>
        <end position="320"/>
    </location>
</feature>
<evidence type="ECO:0000256" key="1">
    <source>
        <dbReference type="SAM" id="MobiDB-lite"/>
    </source>
</evidence>
<sequence length="320" mass="34995">MSSMLDAYTRGGRSRKQADKHKTGKSKSSSSSPPVGFLFVVNKLDFYRGETCDINRDTWHNTLPPRNCLGYEGESPSRVMRYEGGQVTEACGYQWYRPMLRQEGYCLDPTLAPVERHSHAAVFSCNPHLPVVVIPEDPTTLPDQEQTMHALHFFHPLAPGLKGVSQATTVDANYLPTGGGPLKYVAGRNPSWMPGLVPQTYAYPGSGGPPSRGLGGHLPIVLGLMAFSGPPDQVYMSRSESGHRGFWRDGVWTHNSPPALYPKTDGSPRGFYVAVFYDPENPDGSMPERIRSFEWDSPVVGEYPPGSSSSSSAGASSSRR</sequence>
<accession>A0A9P8NAZ9</accession>
<dbReference type="EMBL" id="JAIZPD010000001">
    <property type="protein sequence ID" value="KAH0967842.1"/>
    <property type="molecule type" value="Genomic_DNA"/>
</dbReference>
<proteinExistence type="predicted"/>
<evidence type="ECO:0000313" key="3">
    <source>
        <dbReference type="Proteomes" id="UP000824596"/>
    </source>
</evidence>
<dbReference type="AlphaFoldDB" id="A0A9P8NAZ9"/>
<dbReference type="OrthoDB" id="5243686at2759"/>
<organism evidence="2 3">
    <name type="scientific">Hirsutella rhossiliensis</name>
    <dbReference type="NCBI Taxonomy" id="111463"/>
    <lineage>
        <taxon>Eukaryota</taxon>
        <taxon>Fungi</taxon>
        <taxon>Dikarya</taxon>
        <taxon>Ascomycota</taxon>
        <taxon>Pezizomycotina</taxon>
        <taxon>Sordariomycetes</taxon>
        <taxon>Hypocreomycetidae</taxon>
        <taxon>Hypocreales</taxon>
        <taxon>Ophiocordycipitaceae</taxon>
        <taxon>Hirsutella</taxon>
    </lineage>
</organism>
<evidence type="ECO:0000313" key="2">
    <source>
        <dbReference type="EMBL" id="KAH0967842.1"/>
    </source>
</evidence>
<dbReference type="Proteomes" id="UP000824596">
    <property type="component" value="Unassembled WGS sequence"/>
</dbReference>
<name>A0A9P8NAZ9_9HYPO</name>
<gene>
    <name evidence="2" type="ORF">HRG_00484</name>
</gene>
<keyword evidence="3" id="KW-1185">Reference proteome</keyword>
<dbReference type="RefSeq" id="XP_044725355.1">
    <property type="nucleotide sequence ID" value="XM_044858955.1"/>
</dbReference>
<feature type="region of interest" description="Disordered" evidence="1">
    <location>
        <begin position="297"/>
        <end position="320"/>
    </location>
</feature>
<protein>
    <submittedName>
        <fullName evidence="2">Uncharacterized protein</fullName>
    </submittedName>
</protein>
<comment type="caution">
    <text evidence="2">The sequence shown here is derived from an EMBL/GenBank/DDBJ whole genome shotgun (WGS) entry which is preliminary data.</text>
</comment>
<feature type="region of interest" description="Disordered" evidence="1">
    <location>
        <begin position="1"/>
        <end position="32"/>
    </location>
</feature>